<protein>
    <submittedName>
        <fullName evidence="1">Uncharacterized protein</fullName>
    </submittedName>
</protein>
<organism evidence="1 2">
    <name type="scientific">Smallanthus sonchifolius</name>
    <dbReference type="NCBI Taxonomy" id="185202"/>
    <lineage>
        <taxon>Eukaryota</taxon>
        <taxon>Viridiplantae</taxon>
        <taxon>Streptophyta</taxon>
        <taxon>Embryophyta</taxon>
        <taxon>Tracheophyta</taxon>
        <taxon>Spermatophyta</taxon>
        <taxon>Magnoliopsida</taxon>
        <taxon>eudicotyledons</taxon>
        <taxon>Gunneridae</taxon>
        <taxon>Pentapetalae</taxon>
        <taxon>asterids</taxon>
        <taxon>campanulids</taxon>
        <taxon>Asterales</taxon>
        <taxon>Asteraceae</taxon>
        <taxon>Asteroideae</taxon>
        <taxon>Heliantheae alliance</taxon>
        <taxon>Millerieae</taxon>
        <taxon>Smallanthus</taxon>
    </lineage>
</organism>
<dbReference type="EMBL" id="CM042027">
    <property type="protein sequence ID" value="KAI3800274.1"/>
    <property type="molecule type" value="Genomic_DNA"/>
</dbReference>
<proteinExistence type="predicted"/>
<comment type="caution">
    <text evidence="1">The sequence shown here is derived from an EMBL/GenBank/DDBJ whole genome shotgun (WGS) entry which is preliminary data.</text>
</comment>
<gene>
    <name evidence="1" type="ORF">L1987_28361</name>
</gene>
<reference evidence="1 2" key="2">
    <citation type="journal article" date="2022" name="Mol. Ecol. Resour.">
        <title>The genomes of chicory, endive, great burdock and yacon provide insights into Asteraceae paleo-polyploidization history and plant inulin production.</title>
        <authorList>
            <person name="Fan W."/>
            <person name="Wang S."/>
            <person name="Wang H."/>
            <person name="Wang A."/>
            <person name="Jiang F."/>
            <person name="Liu H."/>
            <person name="Zhao H."/>
            <person name="Xu D."/>
            <person name="Zhang Y."/>
        </authorList>
    </citation>
    <scope>NUCLEOTIDE SEQUENCE [LARGE SCALE GENOMIC DNA]</scope>
    <source>
        <strain evidence="2">cv. Yunnan</strain>
        <tissue evidence="1">Leaves</tissue>
    </source>
</reference>
<evidence type="ECO:0000313" key="1">
    <source>
        <dbReference type="EMBL" id="KAI3800274.1"/>
    </source>
</evidence>
<keyword evidence="2" id="KW-1185">Reference proteome</keyword>
<name>A0ACB9HWF1_9ASTR</name>
<reference evidence="2" key="1">
    <citation type="journal article" date="2022" name="Mol. Ecol. Resour.">
        <title>The genomes of chicory, endive, great burdock and yacon provide insights into Asteraceae palaeo-polyploidization history and plant inulin production.</title>
        <authorList>
            <person name="Fan W."/>
            <person name="Wang S."/>
            <person name="Wang H."/>
            <person name="Wang A."/>
            <person name="Jiang F."/>
            <person name="Liu H."/>
            <person name="Zhao H."/>
            <person name="Xu D."/>
            <person name="Zhang Y."/>
        </authorList>
    </citation>
    <scope>NUCLEOTIDE SEQUENCE [LARGE SCALE GENOMIC DNA]</scope>
    <source>
        <strain evidence="2">cv. Yunnan</strain>
    </source>
</reference>
<accession>A0ACB9HWF1</accession>
<dbReference type="Proteomes" id="UP001056120">
    <property type="component" value="Linkage Group LG10"/>
</dbReference>
<sequence length="226" mass="25331">MNPDDQQVIMEKLYVILEAVTDRVEMHKNIGEQRNIWNSLLLTSINTITLTAATMAAITSSHLPSCIWQPQAYRANGLVEKQIFSTTSPNGWSVELEEEMREIIRVLEVKDKADYLRLGHKALKLNKLLSVLYLLTGLGAIGSVFLNFSIPNWAMLVGVMGGAMTSAVNSVQHGGQVGVVFEMYRSNAGFFKMMEETIESNMEERRENGQVFEMRVALQLGRSLSM</sequence>
<evidence type="ECO:0000313" key="2">
    <source>
        <dbReference type="Proteomes" id="UP001056120"/>
    </source>
</evidence>